<reference evidence="2 3" key="1">
    <citation type="submission" date="2021-03" db="EMBL/GenBank/DDBJ databases">
        <title>Genomic Encyclopedia of Type Strains, Phase IV (KMG-IV): sequencing the most valuable type-strain genomes for metagenomic binning, comparative biology and taxonomic classification.</title>
        <authorList>
            <person name="Goeker M."/>
        </authorList>
    </citation>
    <scope>NUCLEOTIDE SEQUENCE [LARGE SCALE GENOMIC DNA]</scope>
    <source>
        <strain evidence="2 3">DSM 14349</strain>
    </source>
</reference>
<evidence type="ECO:0000313" key="3">
    <source>
        <dbReference type="Proteomes" id="UP001519272"/>
    </source>
</evidence>
<accession>A0ABS4FTB5</accession>
<organism evidence="2 3">
    <name type="scientific">Paenibacillus turicensis</name>
    <dbReference type="NCBI Taxonomy" id="160487"/>
    <lineage>
        <taxon>Bacteria</taxon>
        <taxon>Bacillati</taxon>
        <taxon>Bacillota</taxon>
        <taxon>Bacilli</taxon>
        <taxon>Bacillales</taxon>
        <taxon>Paenibacillaceae</taxon>
        <taxon>Paenibacillus</taxon>
    </lineage>
</organism>
<dbReference type="Proteomes" id="UP001519272">
    <property type="component" value="Unassembled WGS sequence"/>
</dbReference>
<keyword evidence="3" id="KW-1185">Reference proteome</keyword>
<keyword evidence="1" id="KW-0812">Transmembrane</keyword>
<dbReference type="RefSeq" id="WP_210089438.1">
    <property type="nucleotide sequence ID" value="NZ_JAGGKG010000010.1"/>
</dbReference>
<keyword evidence="1" id="KW-0472">Membrane</keyword>
<comment type="caution">
    <text evidence="2">The sequence shown here is derived from an EMBL/GenBank/DDBJ whole genome shotgun (WGS) entry which is preliminary data.</text>
</comment>
<proteinExistence type="predicted"/>
<gene>
    <name evidence="2" type="ORF">J2Z32_002470</name>
</gene>
<evidence type="ECO:0000256" key="1">
    <source>
        <dbReference type="SAM" id="Phobius"/>
    </source>
</evidence>
<name>A0ABS4FTB5_9BACL</name>
<evidence type="ECO:0000313" key="2">
    <source>
        <dbReference type="EMBL" id="MBP1905822.1"/>
    </source>
</evidence>
<protein>
    <recommendedName>
        <fullName evidence="4">SMODS-associated NUDIX domain-containing protein</fullName>
    </recommendedName>
</protein>
<feature type="transmembrane region" description="Helical" evidence="1">
    <location>
        <begin position="9"/>
        <end position="26"/>
    </location>
</feature>
<dbReference type="EMBL" id="JAGGKG010000010">
    <property type="protein sequence ID" value="MBP1905822.1"/>
    <property type="molecule type" value="Genomic_DNA"/>
</dbReference>
<sequence length="283" mass="33455">MTEFFQKNIISILSLFISILVYLYSVRNSKLNSYNQKGCFSVILMEPGIRSYLLKKYPFNVKIYNSVSSDTIPFEYKLSIVPLVGGISRAQIFSTFDEERSLGISKTGIQIASSKIKNRLSKKYAHRTITYFSSSPIYPYFTASGKINNNESNHRIRINRYHFYIEITDFCNNTQIWYISFSLLLSDDLEKNWERNKDNSVYNSYKFDDIHIVSPKDIPQNLNRSIEYNKSLKEIEDREEDSIDSKALIENGFNKMNYELQRFEMKEYIQFLRKLKDEKYINI</sequence>
<evidence type="ECO:0008006" key="4">
    <source>
        <dbReference type="Google" id="ProtNLM"/>
    </source>
</evidence>
<keyword evidence="1" id="KW-1133">Transmembrane helix</keyword>